<proteinExistence type="inferred from homology"/>
<evidence type="ECO:0000256" key="4">
    <source>
        <dbReference type="ARBA" id="ARBA00033107"/>
    </source>
</evidence>
<sequence>MFPMRSFFITSKLIRHVNSCNFFNTCSVLSSNTIKDGLFLNFNINWNTNTTSIKPLCSTLLSVRHYAKGKDKKKEKGKSKVQINESQISQVVNVETVRIQMQKTVDHLKDEFVKHLSLRSTTGAIEMLPVHFDGKDHTLQELAQVVRKNPKTIVVNMSIFPQAIPSALKSLEKSGMNLNPQQDGTTIYIPIPKVTKEHRENLAKNAKQLFVKCKTGIRDVQMKYVKEIKRKEDMSQDTGRAIETQIVTIADSYIAQAESILENKQKELTGKD</sequence>
<dbReference type="Gene3D" id="1.10.132.20">
    <property type="entry name" value="Ribosome-recycling factor"/>
    <property type="match status" value="1"/>
</dbReference>
<dbReference type="GO" id="GO:0006412">
    <property type="term" value="P:translation"/>
    <property type="evidence" value="ECO:0007669"/>
    <property type="project" value="UniProtKB-KW"/>
</dbReference>
<evidence type="ECO:0000313" key="6">
    <source>
        <dbReference type="EMBL" id="KAJ8948320.1"/>
    </source>
</evidence>
<evidence type="ECO:0000256" key="1">
    <source>
        <dbReference type="ARBA" id="ARBA00005912"/>
    </source>
</evidence>
<dbReference type="SUPFAM" id="SSF55194">
    <property type="entry name" value="Ribosome recycling factor, RRF"/>
    <property type="match status" value="1"/>
</dbReference>
<reference evidence="6" key="1">
    <citation type="journal article" date="2023" name="Insect Mol. Biol.">
        <title>Genome sequencing provides insights into the evolution of gene families encoding plant cell wall-degrading enzymes in longhorned beetles.</title>
        <authorList>
            <person name="Shin N.R."/>
            <person name="Okamura Y."/>
            <person name="Kirsch R."/>
            <person name="Pauchet Y."/>
        </authorList>
    </citation>
    <scope>NUCLEOTIDE SEQUENCE</scope>
    <source>
        <strain evidence="6">AMC_N1</strain>
    </source>
</reference>
<keyword evidence="7" id="KW-1185">Reference proteome</keyword>
<evidence type="ECO:0000313" key="7">
    <source>
        <dbReference type="Proteomes" id="UP001162162"/>
    </source>
</evidence>
<dbReference type="GO" id="GO:0043023">
    <property type="term" value="F:ribosomal large subunit binding"/>
    <property type="evidence" value="ECO:0007669"/>
    <property type="project" value="TreeGrafter"/>
</dbReference>
<dbReference type="GO" id="GO:0005739">
    <property type="term" value="C:mitochondrion"/>
    <property type="evidence" value="ECO:0007669"/>
    <property type="project" value="TreeGrafter"/>
</dbReference>
<comment type="caution">
    <text evidence="6">The sequence shown here is derived from an EMBL/GenBank/DDBJ whole genome shotgun (WGS) entry which is preliminary data.</text>
</comment>
<dbReference type="InterPro" id="IPR023584">
    <property type="entry name" value="Ribosome_recyc_fac_dom"/>
</dbReference>
<dbReference type="AlphaFoldDB" id="A0AAV8YD14"/>
<comment type="similarity">
    <text evidence="1">Belongs to the RRF family.</text>
</comment>
<keyword evidence="3" id="KW-0648">Protein biosynthesis</keyword>
<dbReference type="PANTHER" id="PTHR20982">
    <property type="entry name" value="RIBOSOME RECYCLING FACTOR"/>
    <property type="match status" value="1"/>
</dbReference>
<dbReference type="InterPro" id="IPR036191">
    <property type="entry name" value="RRF_sf"/>
</dbReference>
<dbReference type="EMBL" id="JAPWTK010000138">
    <property type="protein sequence ID" value="KAJ8948320.1"/>
    <property type="molecule type" value="Genomic_DNA"/>
</dbReference>
<evidence type="ECO:0000256" key="2">
    <source>
        <dbReference type="ARBA" id="ARBA00020581"/>
    </source>
</evidence>
<dbReference type="Proteomes" id="UP001162162">
    <property type="component" value="Unassembled WGS sequence"/>
</dbReference>
<protein>
    <recommendedName>
        <fullName evidence="2">Ribosome-recycling factor, mitochondrial</fullName>
    </recommendedName>
    <alternativeName>
        <fullName evidence="4">Ribosome-releasing factor, mitochondrial</fullName>
    </alternativeName>
</protein>
<gene>
    <name evidence="6" type="ORF">NQ318_019304</name>
</gene>
<dbReference type="InterPro" id="IPR002661">
    <property type="entry name" value="Ribosome_recyc_fac"/>
</dbReference>
<name>A0AAV8YD14_9CUCU</name>
<accession>A0AAV8YD14</accession>
<dbReference type="PANTHER" id="PTHR20982:SF3">
    <property type="entry name" value="MITOCHONDRIAL RIBOSOME RECYCLING FACTOR PSEUDO 1"/>
    <property type="match status" value="1"/>
</dbReference>
<dbReference type="FunFam" id="3.30.1360.40:FF:000001">
    <property type="entry name" value="Ribosome-recycling factor"/>
    <property type="match status" value="1"/>
</dbReference>
<dbReference type="Gene3D" id="3.30.1360.40">
    <property type="match status" value="1"/>
</dbReference>
<dbReference type="Pfam" id="PF01765">
    <property type="entry name" value="RRF"/>
    <property type="match status" value="1"/>
</dbReference>
<organism evidence="6 7">
    <name type="scientific">Aromia moschata</name>
    <dbReference type="NCBI Taxonomy" id="1265417"/>
    <lineage>
        <taxon>Eukaryota</taxon>
        <taxon>Metazoa</taxon>
        <taxon>Ecdysozoa</taxon>
        <taxon>Arthropoda</taxon>
        <taxon>Hexapoda</taxon>
        <taxon>Insecta</taxon>
        <taxon>Pterygota</taxon>
        <taxon>Neoptera</taxon>
        <taxon>Endopterygota</taxon>
        <taxon>Coleoptera</taxon>
        <taxon>Polyphaga</taxon>
        <taxon>Cucujiformia</taxon>
        <taxon>Chrysomeloidea</taxon>
        <taxon>Cerambycidae</taxon>
        <taxon>Cerambycinae</taxon>
        <taxon>Callichromatini</taxon>
        <taxon>Aromia</taxon>
    </lineage>
</organism>
<evidence type="ECO:0000259" key="5">
    <source>
        <dbReference type="Pfam" id="PF01765"/>
    </source>
</evidence>
<feature type="domain" description="Ribosome recycling factor" evidence="5">
    <location>
        <begin position="108"/>
        <end position="268"/>
    </location>
</feature>
<evidence type="ECO:0000256" key="3">
    <source>
        <dbReference type="ARBA" id="ARBA00022917"/>
    </source>
</evidence>